<name>A0A1J7IEQ4_9PEZI</name>
<proteinExistence type="predicted"/>
<dbReference type="InParanoid" id="A0A1J7IEQ4"/>
<dbReference type="InterPro" id="IPR010730">
    <property type="entry name" value="HET"/>
</dbReference>
<dbReference type="PANTHER" id="PTHR33112">
    <property type="entry name" value="DOMAIN PROTEIN, PUTATIVE-RELATED"/>
    <property type="match status" value="1"/>
</dbReference>
<dbReference type="EMBL" id="KV875101">
    <property type="protein sequence ID" value="OIW25942.1"/>
    <property type="molecule type" value="Genomic_DNA"/>
</dbReference>
<reference evidence="2 3" key="1">
    <citation type="submission" date="2016-10" db="EMBL/GenBank/DDBJ databases">
        <title>Draft genome sequence of Coniochaeta ligniaria NRRL30616, a lignocellulolytic fungus for bioabatement of inhibitors in plant biomass hydrolysates.</title>
        <authorList>
            <consortium name="DOE Joint Genome Institute"/>
            <person name="Jimenez D.J."/>
            <person name="Hector R.E."/>
            <person name="Riley R."/>
            <person name="Sun H."/>
            <person name="Grigoriev I.V."/>
            <person name="Van Elsas J.D."/>
            <person name="Nichols N.N."/>
        </authorList>
    </citation>
    <scope>NUCLEOTIDE SEQUENCE [LARGE SCALE GENOMIC DNA]</scope>
    <source>
        <strain evidence="2 3">NRRL 30616</strain>
    </source>
</reference>
<dbReference type="Proteomes" id="UP000182658">
    <property type="component" value="Unassembled WGS sequence"/>
</dbReference>
<protein>
    <submittedName>
        <fullName evidence="2">HET-domain-containing protein</fullName>
    </submittedName>
</protein>
<dbReference type="STRING" id="1408157.A0A1J7IEQ4"/>
<organism evidence="2 3">
    <name type="scientific">Coniochaeta ligniaria NRRL 30616</name>
    <dbReference type="NCBI Taxonomy" id="1408157"/>
    <lineage>
        <taxon>Eukaryota</taxon>
        <taxon>Fungi</taxon>
        <taxon>Dikarya</taxon>
        <taxon>Ascomycota</taxon>
        <taxon>Pezizomycotina</taxon>
        <taxon>Sordariomycetes</taxon>
        <taxon>Sordariomycetidae</taxon>
        <taxon>Coniochaetales</taxon>
        <taxon>Coniochaetaceae</taxon>
        <taxon>Coniochaeta</taxon>
    </lineage>
</organism>
<dbReference type="AlphaFoldDB" id="A0A1J7IEQ4"/>
<keyword evidence="3" id="KW-1185">Reference proteome</keyword>
<evidence type="ECO:0000313" key="2">
    <source>
        <dbReference type="EMBL" id="OIW25942.1"/>
    </source>
</evidence>
<dbReference type="OrthoDB" id="47007at2759"/>
<feature type="domain" description="Heterokaryon incompatibility" evidence="1">
    <location>
        <begin position="101"/>
        <end position="250"/>
    </location>
</feature>
<evidence type="ECO:0000313" key="3">
    <source>
        <dbReference type="Proteomes" id="UP000182658"/>
    </source>
</evidence>
<dbReference type="PANTHER" id="PTHR33112:SF9">
    <property type="entry name" value="HETEROKARYON INCOMPATIBILITY DOMAIN-CONTAINING PROTEIN"/>
    <property type="match status" value="1"/>
</dbReference>
<sequence>MWTRVSGDTCITHEGLGFLLHLLGHPLARNRDIVYRAVKAADDPRQIMRWFEECISTHKTCPSSVKSNDRFSMPTRLLDVDPEIGLGQIRLLKGANCKGFYAALSHCWGGNLTGKTTKALLGPHSSGIEISSLCKTFQDSITTARNLGIPYLWIDSLCIIQDDPDDWKREAESMADVFANAWVTLAASASKDGSGGLFYPRGPENECAIKWTHDESLPPDWVKVRARWEGAWERDVEDAPLNRRGWVLQERLLSPRIVHFGRTQLYWECHGFVESEDGGHYDDKFRLSQNPFTVATGIAPTTLAVRDAWTTSVEAYSKCKLTYQSDKLAAIAGLSKTLERLHQDRYIAGLWESELPFTLYWTPINKHHPVADRLPFPTWSWASVTCPVWFPGLDMGLVHGMGRSGVKSMVSDIEVTIDGSTSESFFSDVKEGKLSLTGYVFSASYDKEETSGDHPVYKTGANMTLSGRNGPIVPRVKADFDSTRECRKPLSALLLFRCFEVQTELVETGLLEAGLVVPAVEIKHYLLLNPLPKAGYYERIGVAYSYEDIHPSWKRTWLARLALCCRWPGWQKCWQWCHTGRIGDKDQWYAREEVRRLTIM</sequence>
<evidence type="ECO:0000259" key="1">
    <source>
        <dbReference type="Pfam" id="PF06985"/>
    </source>
</evidence>
<gene>
    <name evidence="2" type="ORF">CONLIGDRAFT_513092</name>
</gene>
<accession>A0A1J7IEQ4</accession>
<dbReference type="Pfam" id="PF06985">
    <property type="entry name" value="HET"/>
    <property type="match status" value="1"/>
</dbReference>